<name>A0A095VEF1_9GAMM</name>
<dbReference type="RefSeq" id="WP_038020691.1">
    <property type="nucleotide sequence ID" value="NZ_JPKR02000003.1"/>
</dbReference>
<accession>A0A095VEF1</accession>
<dbReference type="InterPro" id="IPR010862">
    <property type="entry name" value="DUF1493"/>
</dbReference>
<dbReference type="Pfam" id="PF07377">
    <property type="entry name" value="DUF1493"/>
    <property type="match status" value="1"/>
</dbReference>
<organism evidence="1 2">
    <name type="scientific">Tatumella morbirosei</name>
    <dbReference type="NCBI Taxonomy" id="642227"/>
    <lineage>
        <taxon>Bacteria</taxon>
        <taxon>Pseudomonadati</taxon>
        <taxon>Pseudomonadota</taxon>
        <taxon>Gammaproteobacteria</taxon>
        <taxon>Enterobacterales</taxon>
        <taxon>Erwiniaceae</taxon>
        <taxon>Tatumella</taxon>
    </lineage>
</organism>
<dbReference type="OrthoDB" id="6476622at2"/>
<dbReference type="AlphaFoldDB" id="A0A095VEF1"/>
<dbReference type="Proteomes" id="UP000029577">
    <property type="component" value="Unassembled WGS sequence"/>
</dbReference>
<sequence length="97" mass="11384">MVDATEKRIYELIEPWNGITWSALRVKPLTGETSLNHSMNMDPMEAAELLLEIFEIFNLNFEDLSFQSYFSKHRKDEKPLTINMIIESAKAGRWLYD</sequence>
<protein>
    <submittedName>
        <fullName evidence="1">Acyl carrier protein</fullName>
    </submittedName>
</protein>
<comment type="caution">
    <text evidence="1">The sequence shown here is derived from an EMBL/GenBank/DDBJ whole genome shotgun (WGS) entry which is preliminary data.</text>
</comment>
<gene>
    <name evidence="1" type="ORF">HA49_12645</name>
</gene>
<dbReference type="eggNOG" id="ENOG50320J4">
    <property type="taxonomic scope" value="Bacteria"/>
</dbReference>
<reference evidence="1" key="1">
    <citation type="submission" date="2014-12" db="EMBL/GenBank/DDBJ databases">
        <title>The draft genome of the Tatumella morbirosei type strain, LMG23360T isolated from pineapple rot.</title>
        <authorList>
            <person name="Smits T.H."/>
            <person name="Palmer M."/>
            <person name="Venter S.N."/>
            <person name="Duffy B."/>
            <person name="Steenkamp E.T."/>
            <person name="Chan W.Y."/>
            <person name="Coutinho T.A."/>
            <person name="Coetzee M.P."/>
            <person name="De Maayer P."/>
        </authorList>
    </citation>
    <scope>NUCLEOTIDE SEQUENCE [LARGE SCALE GENOMIC DNA]</scope>
    <source>
        <strain evidence="1">LMG 23360</strain>
    </source>
</reference>
<evidence type="ECO:0000313" key="1">
    <source>
        <dbReference type="EMBL" id="KGD73040.1"/>
    </source>
</evidence>
<evidence type="ECO:0000313" key="2">
    <source>
        <dbReference type="Proteomes" id="UP000029577"/>
    </source>
</evidence>
<dbReference type="EMBL" id="JPKR02000003">
    <property type="protein sequence ID" value="KGD73040.1"/>
    <property type="molecule type" value="Genomic_DNA"/>
</dbReference>
<keyword evidence="2" id="KW-1185">Reference proteome</keyword>
<proteinExistence type="predicted"/>